<sequence>MLNWFTPSSENMTAVKCVRALREFATIHEAQALDLIEQLERLTGHPDIATYLQDNQWRLQMPRTVVRDIMAEVRLLQQLTDDDSFTDTEH</sequence>
<keyword evidence="2" id="KW-1185">Reference proteome</keyword>
<evidence type="ECO:0000313" key="1">
    <source>
        <dbReference type="EMBL" id="MBD1391299.1"/>
    </source>
</evidence>
<dbReference type="RefSeq" id="WP_191146357.1">
    <property type="nucleotide sequence ID" value="NZ_JACXAF010000034.1"/>
</dbReference>
<accession>A0A8J6QL24</accession>
<dbReference type="Proteomes" id="UP000638014">
    <property type="component" value="Unassembled WGS sequence"/>
</dbReference>
<proteinExistence type="predicted"/>
<protein>
    <submittedName>
        <fullName evidence="1">Uncharacterized protein</fullName>
    </submittedName>
</protein>
<comment type="caution">
    <text evidence="1">The sequence shown here is derived from an EMBL/GenBank/DDBJ whole genome shotgun (WGS) entry which is preliminary data.</text>
</comment>
<gene>
    <name evidence="1" type="ORF">IC617_17875</name>
</gene>
<dbReference type="AlphaFoldDB" id="A0A8J6QL24"/>
<dbReference type="EMBL" id="JACXAF010000034">
    <property type="protein sequence ID" value="MBD1391299.1"/>
    <property type="molecule type" value="Genomic_DNA"/>
</dbReference>
<reference evidence="1" key="1">
    <citation type="submission" date="2020-09" db="EMBL/GenBank/DDBJ databases">
        <title>A novel bacterium of genus Neiella, isolated from South China Sea.</title>
        <authorList>
            <person name="Huang H."/>
            <person name="Mo K."/>
            <person name="Hu Y."/>
        </authorList>
    </citation>
    <scope>NUCLEOTIDE SEQUENCE</scope>
    <source>
        <strain evidence="1">HB171785</strain>
    </source>
</reference>
<organism evidence="1 2">
    <name type="scientific">Neiella litorisoli</name>
    <dbReference type="NCBI Taxonomy" id="2771431"/>
    <lineage>
        <taxon>Bacteria</taxon>
        <taxon>Pseudomonadati</taxon>
        <taxon>Pseudomonadota</taxon>
        <taxon>Gammaproteobacteria</taxon>
        <taxon>Alteromonadales</taxon>
        <taxon>Echinimonadaceae</taxon>
        <taxon>Neiella</taxon>
    </lineage>
</organism>
<evidence type="ECO:0000313" key="2">
    <source>
        <dbReference type="Proteomes" id="UP000638014"/>
    </source>
</evidence>
<name>A0A8J6QL24_9GAMM</name>